<dbReference type="Proteomes" id="UP001324427">
    <property type="component" value="Unassembled WGS sequence"/>
</dbReference>
<gene>
    <name evidence="2" type="ORF">LTR36_006373</name>
</gene>
<accession>A0AAV9JWA7</accession>
<dbReference type="Pfam" id="PF01979">
    <property type="entry name" value="Amidohydro_1"/>
    <property type="match status" value="1"/>
</dbReference>
<dbReference type="InterPro" id="IPR006680">
    <property type="entry name" value="Amidohydro-rel"/>
</dbReference>
<dbReference type="InterPro" id="IPR011659">
    <property type="entry name" value="WD40"/>
</dbReference>
<feature type="domain" description="Amidohydrolase-related" evidence="1">
    <location>
        <begin position="1014"/>
        <end position="1075"/>
    </location>
</feature>
<dbReference type="InterPro" id="IPR011042">
    <property type="entry name" value="6-blade_b-propeller_TolB-like"/>
</dbReference>
<protein>
    <recommendedName>
        <fullName evidence="1">Amidohydrolase-related domain-containing protein</fullName>
    </recommendedName>
</protein>
<proteinExistence type="predicted"/>
<sequence length="1107" mass="119519">MLGDLYCMSTKENGLSAKAHPFLRGVPYDKEAEFSSDGSHIVFVSDAGFGVDNVWTMPYTTCEDMAAGALCTRASAVQQTNSTFRFFSSPAFHPSEPKIVATKWFLTGRPNGAGEIWEIPYLHTPAASLPERGGRRLVARKLPASWPASRYEESQLGAEQARYVPGAGDSLVFTRNVHDDDIGKFSYNKDVHAGINAVFELNITSGAVTELVAAAPSAPNKPASPGGASMPRLSPDGQTLAFVRRMDDKSVLALKDMRSGTVHYVWDGLTYDLSMIPAFMGAYPNYGWAGNGTALIIWSEGQIWRVSLRLDHMGERVADGVPGRLRFEADIEVPLGTTRFSETNISTTELSLIGQVNSLNGLRSDWTGENAVFEAAGDNHVVEIASGQTLAVARPNEDTSCYSPSFIPDTTFILQACWHDRNLTTFMLFDRATNKLHNVHGLPRGKYVSPVADNGAIAFVRTGKDYMLGDVEETFQAGVWVGQLTLSTQGDDTVISNLRLIPTLHSTQDTRLELFSGSNGATLLVRGPDSIVEVDMGTGRQTMVTTGKTSVEMTATGSSRPRVIAFKDYQHIWLWPQASKPGLSVWSKPEDSRTPRDLVRLSGIGGHDVAISGDGKTVFWLCGPTLQFASIEAVARKCRGASLQSKDSGACAQAVISEVEINASYQTALSKQIDASGGAALAIVNASLYSMDPSQPTLLPNATILIQNGTFTAIAAGSHAPPLPPNCHILNAHGAAVLPGFVDMHAHWGGFLSPYPLASWEMSAFLAYGITTTHNPSSHNVAGAAERHRIEKGRMYGPRVYHTGAVLYGSTQPSVYTEINSRADARDALLRIKLEGGASSFTVKNYQLPSRSARQRLLLEAAALNMLVVPEGGWSLDWDLTYFLDGFTSLEHPVPVPTLYDDVLSLIAASGSSYTPLAVMNYGGIFGQHYIHQTAPSIPGDAKLRTYVRHDILEALTEVKQAPRSSYQFLNTTRSTAALAARGVRTNVGSHGEQPIGYLYHSEMQMMAMGSFPQTPIEVLRHATLGGATSLGLNGSIGSVTVGKLADLVVYPPGVETVEEVWGSSMHMKYVVRGGTVLAVDGEEGLVEVWPREGRRQVVGRLNAEDE</sequence>
<evidence type="ECO:0000259" key="1">
    <source>
        <dbReference type="Pfam" id="PF01979"/>
    </source>
</evidence>
<dbReference type="AlphaFoldDB" id="A0AAV9JWA7"/>
<reference evidence="2 3" key="1">
    <citation type="submission" date="2021-11" db="EMBL/GenBank/DDBJ databases">
        <title>Black yeast isolated from Biological Soil Crust.</title>
        <authorList>
            <person name="Kurbessoian T."/>
        </authorList>
    </citation>
    <scope>NUCLEOTIDE SEQUENCE [LARGE SCALE GENOMIC DNA]</scope>
    <source>
        <strain evidence="2 3">CCFEE 5522</strain>
    </source>
</reference>
<evidence type="ECO:0000313" key="3">
    <source>
        <dbReference type="Proteomes" id="UP001324427"/>
    </source>
</evidence>
<name>A0AAV9JWA7_9PEZI</name>
<dbReference type="InterPro" id="IPR032466">
    <property type="entry name" value="Metal_Hydrolase"/>
</dbReference>
<organism evidence="2 3">
    <name type="scientific">Oleoguttula mirabilis</name>
    <dbReference type="NCBI Taxonomy" id="1507867"/>
    <lineage>
        <taxon>Eukaryota</taxon>
        <taxon>Fungi</taxon>
        <taxon>Dikarya</taxon>
        <taxon>Ascomycota</taxon>
        <taxon>Pezizomycotina</taxon>
        <taxon>Dothideomycetes</taxon>
        <taxon>Dothideomycetidae</taxon>
        <taxon>Mycosphaerellales</taxon>
        <taxon>Teratosphaeriaceae</taxon>
        <taxon>Oleoguttula</taxon>
    </lineage>
</organism>
<dbReference type="SUPFAM" id="SSF51556">
    <property type="entry name" value="Metallo-dependent hydrolases"/>
    <property type="match status" value="1"/>
</dbReference>
<keyword evidence="3" id="KW-1185">Reference proteome</keyword>
<dbReference type="SUPFAM" id="SSF51338">
    <property type="entry name" value="Composite domain of metallo-dependent hydrolases"/>
    <property type="match status" value="1"/>
</dbReference>
<dbReference type="GO" id="GO:0016810">
    <property type="term" value="F:hydrolase activity, acting on carbon-nitrogen (but not peptide) bonds"/>
    <property type="evidence" value="ECO:0007669"/>
    <property type="project" value="InterPro"/>
</dbReference>
<dbReference type="SUPFAM" id="SSF82171">
    <property type="entry name" value="DPP6 N-terminal domain-like"/>
    <property type="match status" value="1"/>
</dbReference>
<dbReference type="InterPro" id="IPR011059">
    <property type="entry name" value="Metal-dep_hydrolase_composite"/>
</dbReference>
<dbReference type="Gene3D" id="3.20.20.140">
    <property type="entry name" value="Metal-dependent hydrolases"/>
    <property type="match status" value="1"/>
</dbReference>
<comment type="caution">
    <text evidence="2">The sequence shown here is derived from an EMBL/GenBank/DDBJ whole genome shotgun (WGS) entry which is preliminary data.</text>
</comment>
<dbReference type="PANTHER" id="PTHR43135:SF3">
    <property type="entry name" value="ALPHA-D-RIBOSE 1-METHYLPHOSPHONATE 5-TRIPHOSPHATE DIPHOSPHATASE"/>
    <property type="match status" value="1"/>
</dbReference>
<dbReference type="EMBL" id="JAVFHQ010000004">
    <property type="protein sequence ID" value="KAK4549376.1"/>
    <property type="molecule type" value="Genomic_DNA"/>
</dbReference>
<dbReference type="Gene3D" id="2.120.10.30">
    <property type="entry name" value="TolB, C-terminal domain"/>
    <property type="match status" value="1"/>
</dbReference>
<dbReference type="PANTHER" id="PTHR43135">
    <property type="entry name" value="ALPHA-D-RIBOSE 1-METHYLPHOSPHONATE 5-TRIPHOSPHATE DIPHOSPHATASE"/>
    <property type="match status" value="1"/>
</dbReference>
<evidence type="ECO:0000313" key="2">
    <source>
        <dbReference type="EMBL" id="KAK4549376.1"/>
    </source>
</evidence>
<dbReference type="InterPro" id="IPR051781">
    <property type="entry name" value="Metallo-dep_Hydrolase"/>
</dbReference>
<dbReference type="Gene3D" id="2.30.40.10">
    <property type="entry name" value="Urease, subunit C, domain 1"/>
    <property type="match status" value="1"/>
</dbReference>
<dbReference type="Pfam" id="PF07676">
    <property type="entry name" value="PD40"/>
    <property type="match status" value="2"/>
</dbReference>